<dbReference type="RefSeq" id="WP_160730742.1">
    <property type="nucleotide sequence ID" value="NZ_WTYP01000002.1"/>
</dbReference>
<dbReference type="CDD" id="cd10436">
    <property type="entry name" value="GIY-YIG_EndoII_Hpy188I_like"/>
    <property type="match status" value="1"/>
</dbReference>
<evidence type="ECO:0000313" key="4">
    <source>
        <dbReference type="Proteomes" id="UP000471435"/>
    </source>
</evidence>
<dbReference type="Proteomes" id="UP000471435">
    <property type="component" value="Unassembled WGS sequence"/>
</dbReference>
<gene>
    <name evidence="3" type="ORF">GRI43_08615</name>
</gene>
<feature type="domain" description="DUF7662" evidence="2">
    <location>
        <begin position="166"/>
        <end position="238"/>
    </location>
</feature>
<dbReference type="InterPro" id="IPR056079">
    <property type="entry name" value="DUF7662"/>
</dbReference>
<reference evidence="3 4" key="1">
    <citation type="submission" date="2019-12" db="EMBL/GenBank/DDBJ databases">
        <title>Genomic-based taxomic classification of the family Erythrobacteraceae.</title>
        <authorList>
            <person name="Xu L."/>
        </authorList>
    </citation>
    <scope>NUCLEOTIDE SEQUENCE [LARGE SCALE GENOMIC DNA]</scope>
    <source>
        <strain evidence="3 4">SW-109</strain>
    </source>
</reference>
<comment type="caution">
    <text evidence="3">The sequence shown here is derived from an EMBL/GenBank/DDBJ whole genome shotgun (WGS) entry which is preliminary data.</text>
</comment>
<feature type="compositionally biased region" description="Polar residues" evidence="1">
    <location>
        <begin position="138"/>
        <end position="149"/>
    </location>
</feature>
<evidence type="ECO:0000313" key="3">
    <source>
        <dbReference type="EMBL" id="MXP47442.1"/>
    </source>
</evidence>
<dbReference type="Gene3D" id="3.40.1440.40">
    <property type="match status" value="1"/>
</dbReference>
<evidence type="ECO:0000256" key="1">
    <source>
        <dbReference type="SAM" id="MobiDB-lite"/>
    </source>
</evidence>
<dbReference type="Pfam" id="PF24698">
    <property type="entry name" value="DUF7662"/>
    <property type="match status" value="1"/>
</dbReference>
<dbReference type="AlphaFoldDB" id="A0A6I4V693"/>
<evidence type="ECO:0000259" key="2">
    <source>
        <dbReference type="Pfam" id="PF24698"/>
    </source>
</evidence>
<keyword evidence="4" id="KW-1185">Reference proteome</keyword>
<proteinExistence type="predicted"/>
<dbReference type="InterPro" id="IPR044556">
    <property type="entry name" value="EndoII-like_GIY-YIG"/>
</dbReference>
<dbReference type="InterPro" id="IPR053748">
    <property type="entry name" value="Host_DNA_Degrad_Endo"/>
</dbReference>
<dbReference type="EMBL" id="WTYP01000002">
    <property type="protein sequence ID" value="MXP47442.1"/>
    <property type="molecule type" value="Genomic_DNA"/>
</dbReference>
<name>A0A6I4V693_9SPHN</name>
<feature type="region of interest" description="Disordered" evidence="1">
    <location>
        <begin position="138"/>
        <end position="163"/>
    </location>
</feature>
<accession>A0A6I4V693</accession>
<organism evidence="3 4">
    <name type="scientific">Pontixanthobacter luteolus</name>
    <dbReference type="NCBI Taxonomy" id="295089"/>
    <lineage>
        <taxon>Bacteria</taxon>
        <taxon>Pseudomonadati</taxon>
        <taxon>Pseudomonadota</taxon>
        <taxon>Alphaproteobacteria</taxon>
        <taxon>Sphingomonadales</taxon>
        <taxon>Erythrobacteraceae</taxon>
        <taxon>Pontixanthobacter</taxon>
    </lineage>
</organism>
<sequence>MKSEKPTLRTDDLLKRGFIHACEWRIIENRLKQSARLPDHPGVYAFCIDGVAQYIGLASKSLARRIYGYEKPGSTQRTNQRLNELLLAQAKSGISVQIVVASPPDFEWNGWSISGAEGLEAALIRDYSLPWNVRGSTAKVSAPRRNTPSPKRPTEGFNTNRHPGKYGPLRSFLEDCRQDRISMTFRQIEDLVGKLPKSASLYQAWWGNHEGNSQAKAWMGARYLVEANPAGRSVIFRKFEY</sequence>
<dbReference type="OrthoDB" id="9781481at2"/>
<protein>
    <recommendedName>
        <fullName evidence="2">DUF7662 domain-containing protein</fullName>
    </recommendedName>
</protein>